<dbReference type="PIRSF" id="PIRSF018072">
    <property type="entry name" value="UCP018072"/>
    <property type="match status" value="1"/>
</dbReference>
<dbReference type="InterPro" id="IPR039569">
    <property type="entry name" value="FAS1-like_DH_region"/>
</dbReference>
<dbReference type="Gene3D" id="3.10.129.10">
    <property type="entry name" value="Hotdog Thioesterase"/>
    <property type="match status" value="1"/>
</dbReference>
<feature type="domain" description="FAS1-like dehydratase" evidence="1">
    <location>
        <begin position="7"/>
        <end position="136"/>
    </location>
</feature>
<gene>
    <name evidence="2" type="ORF">LX24_01131</name>
</gene>
<organism evidence="2 3">
    <name type="scientific">Desulfallas thermosapovorans DSM 6562</name>
    <dbReference type="NCBI Taxonomy" id="1121431"/>
    <lineage>
        <taxon>Bacteria</taxon>
        <taxon>Bacillati</taxon>
        <taxon>Bacillota</taxon>
        <taxon>Clostridia</taxon>
        <taxon>Eubacteriales</taxon>
        <taxon>Desulfallaceae</taxon>
        <taxon>Desulfallas</taxon>
    </lineage>
</organism>
<reference evidence="2 3" key="1">
    <citation type="submission" date="2019-07" db="EMBL/GenBank/DDBJ databases">
        <title>Genomic Encyclopedia of Type Strains, Phase I: the one thousand microbial genomes (KMG-I) project.</title>
        <authorList>
            <person name="Kyrpides N."/>
        </authorList>
    </citation>
    <scope>NUCLEOTIDE SEQUENCE [LARGE SCALE GENOMIC DNA]</scope>
    <source>
        <strain evidence="2 3">DSM 6562</strain>
    </source>
</reference>
<dbReference type="CDD" id="cd03441">
    <property type="entry name" value="R_hydratase_like"/>
    <property type="match status" value="1"/>
</dbReference>
<dbReference type="RefSeq" id="WP_166511167.1">
    <property type="nucleotide sequence ID" value="NZ_VNHM01000005.1"/>
</dbReference>
<dbReference type="Pfam" id="PF13452">
    <property type="entry name" value="FAS1_DH_region"/>
    <property type="match status" value="1"/>
</dbReference>
<dbReference type="InterPro" id="IPR029069">
    <property type="entry name" value="HotDog_dom_sf"/>
</dbReference>
<dbReference type="InterPro" id="IPR016709">
    <property type="entry name" value="HadA-like"/>
</dbReference>
<evidence type="ECO:0000313" key="2">
    <source>
        <dbReference type="EMBL" id="TYO96181.1"/>
    </source>
</evidence>
<dbReference type="AlphaFoldDB" id="A0A5S4ZVD3"/>
<dbReference type="EMBL" id="VNHM01000005">
    <property type="protein sequence ID" value="TYO96181.1"/>
    <property type="molecule type" value="Genomic_DNA"/>
</dbReference>
<evidence type="ECO:0000259" key="1">
    <source>
        <dbReference type="Pfam" id="PF13452"/>
    </source>
</evidence>
<sequence length="148" mass="16693">MSDGNKMVGIQFPPFSLTVERGKIKEFAKAIGDENPIYYDPVEAQRQGYRDVITPPTFGTVIDLWGGCDFHKMCSLLNINPVMVLHGEQEYEYFGEINPGDEIVGTTSLASYHKKKNMNLFILVTNYVNQNGDLVLKCRKTIIERKAG</sequence>
<proteinExistence type="predicted"/>
<accession>A0A5S4ZVD3</accession>
<comment type="caution">
    <text evidence="2">The sequence shown here is derived from an EMBL/GenBank/DDBJ whole genome shotgun (WGS) entry which is preliminary data.</text>
</comment>
<dbReference type="Proteomes" id="UP000323166">
    <property type="component" value="Unassembled WGS sequence"/>
</dbReference>
<dbReference type="SUPFAM" id="SSF54637">
    <property type="entry name" value="Thioesterase/thiol ester dehydrase-isomerase"/>
    <property type="match status" value="1"/>
</dbReference>
<protein>
    <submittedName>
        <fullName evidence="2">Acyl dehydratase</fullName>
    </submittedName>
</protein>
<keyword evidence="3" id="KW-1185">Reference proteome</keyword>
<evidence type="ECO:0000313" key="3">
    <source>
        <dbReference type="Proteomes" id="UP000323166"/>
    </source>
</evidence>
<name>A0A5S4ZVD3_9FIRM</name>